<evidence type="ECO:0000256" key="11">
    <source>
        <dbReference type="ARBA" id="ARBA00047836"/>
    </source>
</evidence>
<dbReference type="PROSITE" id="PS00665">
    <property type="entry name" value="DHDPS_1"/>
    <property type="match status" value="1"/>
</dbReference>
<keyword evidence="5 12" id="KW-0963">Cytoplasm</keyword>
<keyword evidence="8 12" id="KW-0457">Lysine biosynthesis</keyword>
<dbReference type="GO" id="GO:0008840">
    <property type="term" value="F:4-hydroxy-tetrahydrodipicolinate synthase activity"/>
    <property type="evidence" value="ECO:0007669"/>
    <property type="project" value="UniProtKB-EC"/>
</dbReference>
<accession>A0ABW1YE82</accession>
<dbReference type="PANTHER" id="PTHR12128">
    <property type="entry name" value="DIHYDRODIPICOLINATE SYNTHASE"/>
    <property type="match status" value="1"/>
</dbReference>
<proteinExistence type="inferred from homology"/>
<name>A0ABW1YE82_9DEIO</name>
<dbReference type="HAMAP" id="MF_00418">
    <property type="entry name" value="DapA"/>
    <property type="match status" value="1"/>
</dbReference>
<evidence type="ECO:0000256" key="9">
    <source>
        <dbReference type="ARBA" id="ARBA00023239"/>
    </source>
</evidence>
<protein>
    <recommendedName>
        <fullName evidence="4 12">4-hydroxy-tetrahydrodipicolinate synthase</fullName>
        <shortName evidence="12">HTPA synthase</shortName>
        <ecNumber evidence="4 12">4.3.3.7</ecNumber>
    </recommendedName>
</protein>
<dbReference type="InterPro" id="IPR013785">
    <property type="entry name" value="Aldolase_TIM"/>
</dbReference>
<organism evidence="14 15">
    <name type="scientific">Deinococcus lacus</name>
    <dbReference type="NCBI Taxonomy" id="392561"/>
    <lineage>
        <taxon>Bacteria</taxon>
        <taxon>Thermotogati</taxon>
        <taxon>Deinococcota</taxon>
        <taxon>Deinococci</taxon>
        <taxon>Deinococcales</taxon>
        <taxon>Deinococcaceae</taxon>
        <taxon>Deinococcus</taxon>
    </lineage>
</organism>
<keyword evidence="10 12" id="KW-0704">Schiff base</keyword>
<evidence type="ECO:0000256" key="12">
    <source>
        <dbReference type="HAMAP-Rule" id="MF_00418"/>
    </source>
</evidence>
<feature type="binding site" evidence="12">
    <location>
        <position position="212"/>
    </location>
    <ligand>
        <name>pyruvate</name>
        <dbReference type="ChEBI" id="CHEBI:15361"/>
    </ligand>
</feature>
<feature type="active site" description="Proton donor/acceptor" evidence="12">
    <location>
        <position position="141"/>
    </location>
</feature>
<sequence length="310" mass="33439">MTDPLHPLDLSGVFTALITPFTRDGFVDEAALADLIEYQIESGVSGLVPCGTTGESPTLSHAEHDHVVDFTVRQTAGRVPVIAGTGSNSTAEAIQLSQHAEMSGVDGVLLINPYYNKPTQKGLYEHFRAVAGAVNIPVILYNIQARTAVNIETPTLVRLAQDCPNIVGVKEASGNLRQMADVLEQRLPGFQVVSGDDNLALDLLELGGHGVISVASNIIPAQMAELVRLGQSGQLEEARALQASLGDFFRACFCETNPIPIKTALAEYGWCEELFRLPMTTLEDEAHREEILRALAGLDVKRGRRLKAES</sequence>
<dbReference type="PRINTS" id="PR00146">
    <property type="entry name" value="DHPICSNTHASE"/>
</dbReference>
<evidence type="ECO:0000313" key="15">
    <source>
        <dbReference type="Proteomes" id="UP001596297"/>
    </source>
</evidence>
<comment type="pathway">
    <text evidence="2 12">Amino-acid biosynthesis; L-lysine biosynthesis via DAP pathway; (S)-tetrahydrodipicolinate from L-aspartate: step 3/4.</text>
</comment>
<dbReference type="PIRSF" id="PIRSF001365">
    <property type="entry name" value="DHDPS"/>
    <property type="match status" value="1"/>
</dbReference>
<dbReference type="SUPFAM" id="SSF51569">
    <property type="entry name" value="Aldolase"/>
    <property type="match status" value="1"/>
</dbReference>
<dbReference type="EMBL" id="JBHSWD010000002">
    <property type="protein sequence ID" value="MFC6592666.1"/>
    <property type="molecule type" value="Genomic_DNA"/>
</dbReference>
<comment type="function">
    <text evidence="1 12">Catalyzes the condensation of (S)-aspartate-beta-semialdehyde [(S)-ASA] and pyruvate to 4-hydroxy-tetrahydrodipicolinate (HTPA).</text>
</comment>
<dbReference type="Gene3D" id="3.20.20.70">
    <property type="entry name" value="Aldolase class I"/>
    <property type="match status" value="1"/>
</dbReference>
<dbReference type="Proteomes" id="UP001596297">
    <property type="component" value="Unassembled WGS sequence"/>
</dbReference>
<feature type="binding site" evidence="12">
    <location>
        <position position="53"/>
    </location>
    <ligand>
        <name>pyruvate</name>
        <dbReference type="ChEBI" id="CHEBI:15361"/>
    </ligand>
</feature>
<evidence type="ECO:0000256" key="7">
    <source>
        <dbReference type="ARBA" id="ARBA00022915"/>
    </source>
</evidence>
<dbReference type="EC" id="4.3.3.7" evidence="4 12"/>
<evidence type="ECO:0000256" key="5">
    <source>
        <dbReference type="ARBA" id="ARBA00022490"/>
    </source>
</evidence>
<feature type="site" description="Part of a proton relay during catalysis" evidence="12">
    <location>
        <position position="52"/>
    </location>
</feature>
<reference evidence="15" key="1">
    <citation type="journal article" date="2019" name="Int. J. Syst. Evol. Microbiol.">
        <title>The Global Catalogue of Microorganisms (GCM) 10K type strain sequencing project: providing services to taxonomists for standard genome sequencing and annotation.</title>
        <authorList>
            <consortium name="The Broad Institute Genomics Platform"/>
            <consortium name="The Broad Institute Genome Sequencing Center for Infectious Disease"/>
            <person name="Wu L."/>
            <person name="Ma J."/>
        </authorList>
    </citation>
    <scope>NUCLEOTIDE SEQUENCE [LARGE SCALE GENOMIC DNA]</scope>
    <source>
        <strain evidence="15">CGMCC 1.15772</strain>
    </source>
</reference>
<comment type="caution">
    <text evidence="14">The sequence shown here is derived from an EMBL/GenBank/DDBJ whole genome shotgun (WGS) entry which is preliminary data.</text>
</comment>
<evidence type="ECO:0000256" key="3">
    <source>
        <dbReference type="ARBA" id="ARBA00007592"/>
    </source>
</evidence>
<keyword evidence="7 12" id="KW-0220">Diaminopimelate biosynthesis</keyword>
<comment type="subunit">
    <text evidence="12">Homotetramer; dimer of dimers.</text>
</comment>
<evidence type="ECO:0000313" key="14">
    <source>
        <dbReference type="EMBL" id="MFC6592666.1"/>
    </source>
</evidence>
<evidence type="ECO:0000256" key="4">
    <source>
        <dbReference type="ARBA" id="ARBA00012086"/>
    </source>
</evidence>
<comment type="similarity">
    <text evidence="3 12 13">Belongs to the DapA family.</text>
</comment>
<dbReference type="RefSeq" id="WP_380083788.1">
    <property type="nucleotide sequence ID" value="NZ_JBHSWD010000002.1"/>
</dbReference>
<dbReference type="PANTHER" id="PTHR12128:SF66">
    <property type="entry name" value="4-HYDROXY-2-OXOGLUTARATE ALDOLASE, MITOCHONDRIAL"/>
    <property type="match status" value="1"/>
</dbReference>
<dbReference type="SMART" id="SM01130">
    <property type="entry name" value="DHDPS"/>
    <property type="match status" value="1"/>
</dbReference>
<comment type="subcellular location">
    <subcellularLocation>
        <location evidence="12">Cytoplasm</location>
    </subcellularLocation>
</comment>
<evidence type="ECO:0000256" key="2">
    <source>
        <dbReference type="ARBA" id="ARBA00005120"/>
    </source>
</evidence>
<keyword evidence="15" id="KW-1185">Reference proteome</keyword>
<dbReference type="CDD" id="cd00950">
    <property type="entry name" value="DHDPS"/>
    <property type="match status" value="1"/>
</dbReference>
<keyword evidence="9 12" id="KW-0456">Lyase</keyword>
<feature type="site" description="Part of a proton relay during catalysis" evidence="12">
    <location>
        <position position="115"/>
    </location>
</feature>
<dbReference type="InterPro" id="IPR002220">
    <property type="entry name" value="DapA-like"/>
</dbReference>
<dbReference type="Pfam" id="PF00701">
    <property type="entry name" value="DHDPS"/>
    <property type="match status" value="1"/>
</dbReference>
<comment type="catalytic activity">
    <reaction evidence="11 12">
        <text>L-aspartate 4-semialdehyde + pyruvate = (2S,4S)-4-hydroxy-2,3,4,5-tetrahydrodipicolinate + H2O + H(+)</text>
        <dbReference type="Rhea" id="RHEA:34171"/>
        <dbReference type="ChEBI" id="CHEBI:15361"/>
        <dbReference type="ChEBI" id="CHEBI:15377"/>
        <dbReference type="ChEBI" id="CHEBI:15378"/>
        <dbReference type="ChEBI" id="CHEBI:67139"/>
        <dbReference type="ChEBI" id="CHEBI:537519"/>
        <dbReference type="EC" id="4.3.3.7"/>
    </reaction>
</comment>
<dbReference type="InterPro" id="IPR020624">
    <property type="entry name" value="Schiff_base-form_aldolases_CS"/>
</dbReference>
<feature type="active site" description="Schiff-base intermediate with substrate" evidence="12">
    <location>
        <position position="170"/>
    </location>
</feature>
<evidence type="ECO:0000256" key="1">
    <source>
        <dbReference type="ARBA" id="ARBA00003294"/>
    </source>
</evidence>
<keyword evidence="6 12" id="KW-0028">Amino-acid biosynthesis</keyword>
<evidence type="ECO:0000256" key="8">
    <source>
        <dbReference type="ARBA" id="ARBA00023154"/>
    </source>
</evidence>
<evidence type="ECO:0000256" key="13">
    <source>
        <dbReference type="PIRNR" id="PIRNR001365"/>
    </source>
</evidence>
<dbReference type="InterPro" id="IPR005263">
    <property type="entry name" value="DapA"/>
</dbReference>
<comment type="caution">
    <text evidence="12">Was originally thought to be a dihydrodipicolinate synthase (DHDPS), catalyzing the condensation of (S)-aspartate-beta-semialdehyde [(S)-ASA] and pyruvate to dihydrodipicolinate (DHDP). However, it was shown in E.coli that the product of the enzymatic reaction is not dihydrodipicolinate but in fact (4S)-4-hydroxy-2,3,4,5-tetrahydro-(2S)-dipicolinic acid (HTPA), and that the consecutive dehydration reaction leading to DHDP is not spontaneous but catalyzed by DapB.</text>
</comment>
<evidence type="ECO:0000256" key="6">
    <source>
        <dbReference type="ARBA" id="ARBA00022605"/>
    </source>
</evidence>
<gene>
    <name evidence="12 14" type="primary">dapA</name>
    <name evidence="14" type="ORF">ACFP81_12125</name>
</gene>
<evidence type="ECO:0000256" key="10">
    <source>
        <dbReference type="ARBA" id="ARBA00023270"/>
    </source>
</evidence>
<dbReference type="NCBIfam" id="TIGR00674">
    <property type="entry name" value="dapA"/>
    <property type="match status" value="1"/>
</dbReference>